<proteinExistence type="predicted"/>
<reference evidence="2 3" key="1">
    <citation type="submission" date="2018-01" db="EMBL/GenBank/DDBJ databases">
        <title>Draft genome sequence of Salinispora sp. 13K206.</title>
        <authorList>
            <person name="Sahin N."/>
            <person name="Saygin H."/>
            <person name="Ay H."/>
        </authorList>
    </citation>
    <scope>NUCLEOTIDE SEQUENCE [LARGE SCALE GENOMIC DNA]</scope>
    <source>
        <strain evidence="2 3">13K206</strain>
    </source>
</reference>
<gene>
    <name evidence="2" type="ORF">C1I99_08320</name>
</gene>
<comment type="caution">
    <text evidence="2">The sequence shown here is derived from an EMBL/GenBank/DDBJ whole genome shotgun (WGS) entry which is preliminary data.</text>
</comment>
<keyword evidence="3" id="KW-1185">Reference proteome</keyword>
<dbReference type="AlphaFoldDB" id="A0A2W2DV80"/>
<feature type="region of interest" description="Disordered" evidence="1">
    <location>
        <begin position="1"/>
        <end position="67"/>
    </location>
</feature>
<dbReference type="EMBL" id="POUB01000036">
    <property type="protein sequence ID" value="PZG01087.1"/>
    <property type="molecule type" value="Genomic_DNA"/>
</dbReference>
<organism evidence="2 3">
    <name type="scientific">Micromonospora deserti</name>
    <dbReference type="NCBI Taxonomy" id="2070366"/>
    <lineage>
        <taxon>Bacteria</taxon>
        <taxon>Bacillati</taxon>
        <taxon>Actinomycetota</taxon>
        <taxon>Actinomycetes</taxon>
        <taxon>Micromonosporales</taxon>
        <taxon>Micromonosporaceae</taxon>
        <taxon>Micromonospora</taxon>
    </lineage>
</organism>
<evidence type="ECO:0000256" key="1">
    <source>
        <dbReference type="SAM" id="MobiDB-lite"/>
    </source>
</evidence>
<accession>A0A2W2DV80</accession>
<evidence type="ECO:0000313" key="2">
    <source>
        <dbReference type="EMBL" id="PZG01087.1"/>
    </source>
</evidence>
<feature type="compositionally biased region" description="Low complexity" evidence="1">
    <location>
        <begin position="35"/>
        <end position="49"/>
    </location>
</feature>
<name>A0A2W2DV80_9ACTN</name>
<protein>
    <submittedName>
        <fullName evidence="2">Uncharacterized protein</fullName>
    </submittedName>
</protein>
<dbReference type="Proteomes" id="UP000248749">
    <property type="component" value="Unassembled WGS sequence"/>
</dbReference>
<sequence>MRWEAEPTVGRGDQRGHHGPVSSKSSEGGFGGDLLGLDLGDTSADDVGVGAAGEGGAVADQSGGAGG</sequence>
<evidence type="ECO:0000313" key="3">
    <source>
        <dbReference type="Proteomes" id="UP000248749"/>
    </source>
</evidence>